<keyword evidence="3" id="KW-0862">Zinc</keyword>
<evidence type="ECO:0000256" key="3">
    <source>
        <dbReference type="ARBA" id="ARBA00022833"/>
    </source>
</evidence>
<evidence type="ECO:0000256" key="2">
    <source>
        <dbReference type="ARBA" id="ARBA00022771"/>
    </source>
</evidence>
<dbReference type="PROSITE" id="PS51397">
    <property type="entry name" value="WLM"/>
    <property type="match status" value="1"/>
</dbReference>
<dbReference type="PROSITE" id="PS01358">
    <property type="entry name" value="ZF_RANBP2_1"/>
    <property type="match status" value="1"/>
</dbReference>
<dbReference type="InterPro" id="IPR053000">
    <property type="entry name" value="WSS1-like_metalloprotease"/>
</dbReference>
<dbReference type="PROSITE" id="PS50199">
    <property type="entry name" value="ZF_RANBP2_2"/>
    <property type="match status" value="1"/>
</dbReference>
<dbReference type="PANTHER" id="PTHR46622:SF1">
    <property type="entry name" value="DNA-DEPENDENT METALLOPROTEASE WSS1"/>
    <property type="match status" value="1"/>
</dbReference>
<evidence type="ECO:0000313" key="8">
    <source>
        <dbReference type="EMBL" id="CAJ1940032.1"/>
    </source>
</evidence>
<keyword evidence="1" id="KW-0479">Metal-binding</keyword>
<dbReference type="GO" id="GO:0008237">
    <property type="term" value="F:metallopeptidase activity"/>
    <property type="evidence" value="ECO:0007669"/>
    <property type="project" value="TreeGrafter"/>
</dbReference>
<feature type="region of interest" description="Disordered" evidence="5">
    <location>
        <begin position="309"/>
        <end position="362"/>
    </location>
</feature>
<feature type="region of interest" description="Disordered" evidence="5">
    <location>
        <begin position="218"/>
        <end position="271"/>
    </location>
</feature>
<protein>
    <recommendedName>
        <fullName evidence="10">WLM domain-containing protein</fullName>
    </recommendedName>
</protein>
<dbReference type="EMBL" id="CAKOGP040000890">
    <property type="protein sequence ID" value="CAJ1940032.1"/>
    <property type="molecule type" value="Genomic_DNA"/>
</dbReference>
<dbReference type="PANTHER" id="PTHR46622">
    <property type="entry name" value="DNA-DEPENDENT METALLOPROTEASE WSS1"/>
    <property type="match status" value="1"/>
</dbReference>
<keyword evidence="2 4" id="KW-0863">Zinc-finger</keyword>
<dbReference type="AlphaFoldDB" id="A0AAD2CP58"/>
<feature type="domain" description="RanBP2-type" evidence="6">
    <location>
        <begin position="405"/>
        <end position="434"/>
    </location>
</feature>
<dbReference type="GO" id="GO:0008270">
    <property type="term" value="F:zinc ion binding"/>
    <property type="evidence" value="ECO:0007669"/>
    <property type="project" value="UniProtKB-KW"/>
</dbReference>
<sequence length="435" mass="48649">MAPKNRIWTLNDLNGSSQSFTPPEESKGPQHPSANKSSSVTNAYEQEEPVNDPLAAQYCQPINSKDGVPLFHIPNLLSDKVCEDTLKRIHQEFLPIIQRRKFNVKSISELCCCGDGLDYRPKRGRKLRKMSNNVLGYNMTRWHGRSKTHTIHLRLRNPNNHTRLFPWEDVAGTMAHELSHCVHGPHNAAFYKLMEEILEEHATLLVNRMGFNPDYRQPTGGGAATPSDAFQTTKGQTLGGKKLGKSRLVDGKSSNGGGHRLGGSKVSNRKAMQEAIVRAAESRKRQMDLTRRMMEKAKQPCVIEIYDSDDDEEGADEPNQGAKMPVRSNRRRDQEQQQESTTKRPKVECIDLTSPDTKPKAAETKNIKPIKPIAVDNCIDLTNDVEDSSMKVTVPNATIVTTCTTSDGWVCAHCTLQNRPLSLVCDACLQERNAR</sequence>
<feature type="compositionally biased region" description="Low complexity" evidence="5">
    <location>
        <begin position="231"/>
        <end position="240"/>
    </location>
</feature>
<dbReference type="InterPro" id="IPR001876">
    <property type="entry name" value="Znf_RanBP2"/>
</dbReference>
<proteinExistence type="predicted"/>
<organism evidence="8 9">
    <name type="scientific">Cylindrotheca closterium</name>
    <dbReference type="NCBI Taxonomy" id="2856"/>
    <lineage>
        <taxon>Eukaryota</taxon>
        <taxon>Sar</taxon>
        <taxon>Stramenopiles</taxon>
        <taxon>Ochrophyta</taxon>
        <taxon>Bacillariophyta</taxon>
        <taxon>Bacillariophyceae</taxon>
        <taxon>Bacillariophycidae</taxon>
        <taxon>Bacillariales</taxon>
        <taxon>Bacillariaceae</taxon>
        <taxon>Cylindrotheca</taxon>
    </lineage>
</organism>
<feature type="compositionally biased region" description="Polar residues" evidence="5">
    <location>
        <begin position="11"/>
        <end position="21"/>
    </location>
</feature>
<dbReference type="InterPro" id="IPR013536">
    <property type="entry name" value="WLM_dom"/>
</dbReference>
<accession>A0AAD2CP58</accession>
<reference evidence="8" key="1">
    <citation type="submission" date="2023-08" db="EMBL/GenBank/DDBJ databases">
        <authorList>
            <person name="Audoor S."/>
            <person name="Bilcke G."/>
        </authorList>
    </citation>
    <scope>NUCLEOTIDE SEQUENCE</scope>
</reference>
<evidence type="ECO:0000256" key="4">
    <source>
        <dbReference type="PROSITE-ProRule" id="PRU00322"/>
    </source>
</evidence>
<dbReference type="Pfam" id="PF08325">
    <property type="entry name" value="WLM"/>
    <property type="match status" value="1"/>
</dbReference>
<feature type="region of interest" description="Disordered" evidence="5">
    <location>
        <begin position="1"/>
        <end position="46"/>
    </location>
</feature>
<dbReference type="GO" id="GO:0005634">
    <property type="term" value="C:nucleus"/>
    <property type="evidence" value="ECO:0007669"/>
    <property type="project" value="TreeGrafter"/>
</dbReference>
<name>A0AAD2CP58_9STRA</name>
<keyword evidence="9" id="KW-1185">Reference proteome</keyword>
<comment type="caution">
    <text evidence="8">The sequence shown here is derived from an EMBL/GenBank/DDBJ whole genome shotgun (WGS) entry which is preliminary data.</text>
</comment>
<evidence type="ECO:0000259" key="7">
    <source>
        <dbReference type="PROSITE" id="PS51397"/>
    </source>
</evidence>
<dbReference type="GO" id="GO:0006281">
    <property type="term" value="P:DNA repair"/>
    <property type="evidence" value="ECO:0007669"/>
    <property type="project" value="TreeGrafter"/>
</dbReference>
<gene>
    <name evidence="8" type="ORF">CYCCA115_LOCUS6837</name>
</gene>
<evidence type="ECO:0000313" key="9">
    <source>
        <dbReference type="Proteomes" id="UP001295423"/>
    </source>
</evidence>
<feature type="compositionally biased region" description="Basic and acidic residues" evidence="5">
    <location>
        <begin position="331"/>
        <end position="349"/>
    </location>
</feature>
<evidence type="ECO:0000256" key="5">
    <source>
        <dbReference type="SAM" id="MobiDB-lite"/>
    </source>
</evidence>
<dbReference type="Proteomes" id="UP001295423">
    <property type="component" value="Unassembled WGS sequence"/>
</dbReference>
<evidence type="ECO:0000256" key="1">
    <source>
        <dbReference type="ARBA" id="ARBA00022723"/>
    </source>
</evidence>
<feature type="compositionally biased region" description="Polar residues" evidence="5">
    <location>
        <begin position="32"/>
        <end position="44"/>
    </location>
</feature>
<evidence type="ECO:0000259" key="6">
    <source>
        <dbReference type="PROSITE" id="PS50199"/>
    </source>
</evidence>
<feature type="domain" description="WLM" evidence="7">
    <location>
        <begin position="62"/>
        <end position="285"/>
    </location>
</feature>
<evidence type="ECO:0008006" key="10">
    <source>
        <dbReference type="Google" id="ProtNLM"/>
    </source>
</evidence>